<protein>
    <recommendedName>
        <fullName evidence="3">Heavy-metal-associated domain-containing protein</fullName>
    </recommendedName>
</protein>
<evidence type="ECO:0008006" key="3">
    <source>
        <dbReference type="Google" id="ProtNLM"/>
    </source>
</evidence>
<proteinExistence type="predicted"/>
<dbReference type="RefSeq" id="WP_242935964.1">
    <property type="nucleotide sequence ID" value="NZ_CP094326.1"/>
</dbReference>
<evidence type="ECO:0000313" key="2">
    <source>
        <dbReference type="Proteomes" id="UP000829476"/>
    </source>
</evidence>
<keyword evidence="2" id="KW-1185">Reference proteome</keyword>
<evidence type="ECO:0000313" key="1">
    <source>
        <dbReference type="EMBL" id="UNY97552.1"/>
    </source>
</evidence>
<dbReference type="EMBL" id="CP094326">
    <property type="protein sequence ID" value="UNY97552.1"/>
    <property type="molecule type" value="Genomic_DNA"/>
</dbReference>
<gene>
    <name evidence="1" type="ORF">MQE36_10700</name>
</gene>
<organism evidence="1 2">
    <name type="scientific">Zhouia spongiae</name>
    <dbReference type="NCBI Taxonomy" id="2202721"/>
    <lineage>
        <taxon>Bacteria</taxon>
        <taxon>Pseudomonadati</taxon>
        <taxon>Bacteroidota</taxon>
        <taxon>Flavobacteriia</taxon>
        <taxon>Flavobacteriales</taxon>
        <taxon>Flavobacteriaceae</taxon>
        <taxon>Zhouia</taxon>
    </lineage>
</organism>
<accession>A0ABY3YI85</accession>
<name>A0ABY3YI85_9FLAO</name>
<reference evidence="1 2" key="1">
    <citation type="journal article" date="2018" name="Int. J. Syst. Evol. Microbiol.">
        <title>Zhouia spongiae sp. nov., isolated from a marine sponge.</title>
        <authorList>
            <person name="Zhuang L."/>
            <person name="Lin B."/>
            <person name="Qin F."/>
            <person name="Luo L."/>
        </authorList>
    </citation>
    <scope>NUCLEOTIDE SEQUENCE [LARGE SCALE GENOMIC DNA]</scope>
    <source>
        <strain evidence="1 2">HN-Y44</strain>
    </source>
</reference>
<dbReference type="Proteomes" id="UP000829476">
    <property type="component" value="Chromosome"/>
</dbReference>
<sequence>MKTVLVFKTSVQNKKTIKNRIKKLLNEITDNPRSWNFDLEDQDNILRIESESIKPEEIIHPLLQAGFYCEELID</sequence>